<feature type="region of interest" description="Disordered" evidence="1">
    <location>
        <begin position="158"/>
        <end position="259"/>
    </location>
</feature>
<dbReference type="EMBL" id="BAAAPB010000001">
    <property type="protein sequence ID" value="GAA1945919.1"/>
    <property type="molecule type" value="Genomic_DNA"/>
</dbReference>
<reference evidence="2 3" key="1">
    <citation type="journal article" date="2019" name="Int. J. Syst. Evol. Microbiol.">
        <title>The Global Catalogue of Microorganisms (GCM) 10K type strain sequencing project: providing services to taxonomists for standard genome sequencing and annotation.</title>
        <authorList>
            <consortium name="The Broad Institute Genomics Platform"/>
            <consortium name="The Broad Institute Genome Sequencing Center for Infectious Disease"/>
            <person name="Wu L."/>
            <person name="Ma J."/>
        </authorList>
    </citation>
    <scope>NUCLEOTIDE SEQUENCE [LARGE SCALE GENOMIC DNA]</scope>
    <source>
        <strain evidence="2 3">JCM 15309</strain>
    </source>
</reference>
<evidence type="ECO:0008006" key="4">
    <source>
        <dbReference type="Google" id="ProtNLM"/>
    </source>
</evidence>
<sequence>MPPSPKEKLMPKFELPKLPKLPAVEVPKPVYAGAAVAGMAVEAVKEYVDTLTALAQTRRAAVTARVYGYQKQVAGFEPKSFADSVQGKATARVESLTAEAKARRAKVEARVGELQVDALALPDKVTSFYKETATEALGTYEDLAKRGEVLVARLRGETPAAPAATKAPAKKAPAAKKATAKKATATKAPAAKKATAKKASATKAPAKKAPAKKAPAEKAPAAKQAPAAKTAPAANTAPASTTTPTTTAPTSSTTSGDNA</sequence>
<comment type="caution">
    <text evidence="2">The sequence shown here is derived from an EMBL/GenBank/DDBJ whole genome shotgun (WGS) entry which is preliminary data.</text>
</comment>
<evidence type="ECO:0000313" key="3">
    <source>
        <dbReference type="Proteomes" id="UP001500571"/>
    </source>
</evidence>
<proteinExistence type="predicted"/>
<evidence type="ECO:0000313" key="2">
    <source>
        <dbReference type="EMBL" id="GAA1945919.1"/>
    </source>
</evidence>
<evidence type="ECO:0000256" key="1">
    <source>
        <dbReference type="SAM" id="MobiDB-lite"/>
    </source>
</evidence>
<accession>A0ABN2Q7M4</accession>
<dbReference type="Proteomes" id="UP001500571">
    <property type="component" value="Unassembled WGS sequence"/>
</dbReference>
<gene>
    <name evidence="2" type="ORF">GCM10009798_01120</name>
</gene>
<feature type="compositionally biased region" description="Low complexity" evidence="1">
    <location>
        <begin position="158"/>
        <end position="204"/>
    </location>
</feature>
<organism evidence="2 3">
    <name type="scientific">Nocardioides panacihumi</name>
    <dbReference type="NCBI Taxonomy" id="400774"/>
    <lineage>
        <taxon>Bacteria</taxon>
        <taxon>Bacillati</taxon>
        <taxon>Actinomycetota</taxon>
        <taxon>Actinomycetes</taxon>
        <taxon>Propionibacteriales</taxon>
        <taxon>Nocardioidaceae</taxon>
        <taxon>Nocardioides</taxon>
    </lineage>
</organism>
<keyword evidence="3" id="KW-1185">Reference proteome</keyword>
<name>A0ABN2Q7M4_9ACTN</name>
<feature type="compositionally biased region" description="Low complexity" evidence="1">
    <location>
        <begin position="217"/>
        <end position="259"/>
    </location>
</feature>
<protein>
    <recommendedName>
        <fullName evidence="4">Heparin-binding hemagglutinin</fullName>
    </recommendedName>
</protein>